<dbReference type="InterPro" id="IPR047134">
    <property type="entry name" value="RNF4"/>
</dbReference>
<evidence type="ECO:0000256" key="3">
    <source>
        <dbReference type="PROSITE-ProRule" id="PRU00175"/>
    </source>
</evidence>
<dbReference type="GO" id="GO:0008270">
    <property type="term" value="F:zinc ion binding"/>
    <property type="evidence" value="ECO:0007669"/>
    <property type="project" value="UniProtKB-KW"/>
</dbReference>
<keyword evidence="7" id="KW-1185">Reference proteome</keyword>
<protein>
    <recommendedName>
        <fullName evidence="5">RING-type domain-containing protein</fullName>
    </recommendedName>
</protein>
<dbReference type="SUPFAM" id="SSF57850">
    <property type="entry name" value="RING/U-box"/>
    <property type="match status" value="1"/>
</dbReference>
<evidence type="ECO:0000313" key="6">
    <source>
        <dbReference type="EMBL" id="KAG8173426.1"/>
    </source>
</evidence>
<evidence type="ECO:0000256" key="1">
    <source>
        <dbReference type="ARBA" id="ARBA00022771"/>
    </source>
</evidence>
<dbReference type="AlphaFoldDB" id="A0AAV6TP84"/>
<feature type="compositionally biased region" description="Polar residues" evidence="4">
    <location>
        <begin position="57"/>
        <end position="69"/>
    </location>
</feature>
<evidence type="ECO:0000256" key="2">
    <source>
        <dbReference type="ARBA" id="ARBA00022833"/>
    </source>
</evidence>
<dbReference type="PANTHER" id="PTHR23041:SF78">
    <property type="entry name" value="E3 UBIQUITIN-PROTEIN LIGASE RNF4"/>
    <property type="match status" value="1"/>
</dbReference>
<dbReference type="Pfam" id="PF13920">
    <property type="entry name" value="zf-C3HC4_3"/>
    <property type="match status" value="1"/>
</dbReference>
<comment type="caution">
    <text evidence="6">The sequence shown here is derived from an EMBL/GenBank/DDBJ whole genome shotgun (WGS) entry which is preliminary data.</text>
</comment>
<keyword evidence="1 3" id="KW-0863">Zinc-finger</keyword>
<dbReference type="InterPro" id="IPR013083">
    <property type="entry name" value="Znf_RING/FYVE/PHD"/>
</dbReference>
<dbReference type="Gene3D" id="3.30.40.10">
    <property type="entry name" value="Zinc/RING finger domain, C3HC4 (zinc finger)"/>
    <property type="match status" value="1"/>
</dbReference>
<dbReference type="SMART" id="SM00184">
    <property type="entry name" value="RING"/>
    <property type="match status" value="1"/>
</dbReference>
<name>A0AAV6TP84_9ARAC</name>
<gene>
    <name evidence="6" type="ORF">JTE90_017404</name>
</gene>
<keyword evidence="2" id="KW-0862">Zinc</keyword>
<dbReference type="InterPro" id="IPR001841">
    <property type="entry name" value="Znf_RING"/>
</dbReference>
<evidence type="ECO:0000259" key="5">
    <source>
        <dbReference type="PROSITE" id="PS50089"/>
    </source>
</evidence>
<evidence type="ECO:0000313" key="7">
    <source>
        <dbReference type="Proteomes" id="UP000827092"/>
    </source>
</evidence>
<sequence length="198" mass="21745">MSNRSNYFDSESEDSTSEDESRAAPPIAYLGNAYRNTFPRFDEQESSSDDDVIVVHITSQENPRPSNCKDQGCRDSSGDVVYAEDPVSPHSSDSEDSGAGSSPDASPTREAIPSISSRSTKRKAEEGAIGEPDSKRSVRAPECPVCLIPLESHIMALKCGHVTCRQCMQVILQSTIHRRKCPICRAYIRRGTVSDIYL</sequence>
<feature type="compositionally biased region" description="Low complexity" evidence="4">
    <location>
        <begin position="97"/>
        <end position="106"/>
    </location>
</feature>
<dbReference type="PANTHER" id="PTHR23041">
    <property type="entry name" value="RING FINGER DOMAIN-CONTAINING"/>
    <property type="match status" value="1"/>
</dbReference>
<organism evidence="6 7">
    <name type="scientific">Oedothorax gibbosus</name>
    <dbReference type="NCBI Taxonomy" id="931172"/>
    <lineage>
        <taxon>Eukaryota</taxon>
        <taxon>Metazoa</taxon>
        <taxon>Ecdysozoa</taxon>
        <taxon>Arthropoda</taxon>
        <taxon>Chelicerata</taxon>
        <taxon>Arachnida</taxon>
        <taxon>Araneae</taxon>
        <taxon>Araneomorphae</taxon>
        <taxon>Entelegynae</taxon>
        <taxon>Araneoidea</taxon>
        <taxon>Linyphiidae</taxon>
        <taxon>Erigoninae</taxon>
        <taxon>Oedothorax</taxon>
    </lineage>
</organism>
<dbReference type="EMBL" id="JAFNEN010001781">
    <property type="protein sequence ID" value="KAG8173426.1"/>
    <property type="molecule type" value="Genomic_DNA"/>
</dbReference>
<dbReference type="PROSITE" id="PS50089">
    <property type="entry name" value="ZF_RING_2"/>
    <property type="match status" value="1"/>
</dbReference>
<evidence type="ECO:0000256" key="4">
    <source>
        <dbReference type="SAM" id="MobiDB-lite"/>
    </source>
</evidence>
<accession>A0AAV6TP84</accession>
<dbReference type="Proteomes" id="UP000827092">
    <property type="component" value="Unassembled WGS sequence"/>
</dbReference>
<keyword evidence="1 3" id="KW-0479">Metal-binding</keyword>
<reference evidence="6 7" key="1">
    <citation type="journal article" date="2022" name="Nat. Ecol. Evol.">
        <title>A masculinizing supergene underlies an exaggerated male reproductive morph in a spider.</title>
        <authorList>
            <person name="Hendrickx F."/>
            <person name="De Corte Z."/>
            <person name="Sonet G."/>
            <person name="Van Belleghem S.M."/>
            <person name="Kostlbacher S."/>
            <person name="Vangestel C."/>
        </authorList>
    </citation>
    <scope>NUCLEOTIDE SEQUENCE [LARGE SCALE GENOMIC DNA]</scope>
    <source>
        <strain evidence="6">W744_W776</strain>
    </source>
</reference>
<feature type="domain" description="RING-type" evidence="5">
    <location>
        <begin position="143"/>
        <end position="185"/>
    </location>
</feature>
<proteinExistence type="predicted"/>
<feature type="region of interest" description="Disordered" evidence="4">
    <location>
        <begin position="1"/>
        <end position="137"/>
    </location>
</feature>
<feature type="compositionally biased region" description="Basic and acidic residues" evidence="4">
    <location>
        <begin position="122"/>
        <end position="136"/>
    </location>
</feature>